<keyword evidence="6" id="KW-1185">Reference proteome</keyword>
<feature type="domain" description="HTH araC/xylS-type" evidence="4">
    <location>
        <begin position="234"/>
        <end position="332"/>
    </location>
</feature>
<dbReference type="InterPro" id="IPR009057">
    <property type="entry name" value="Homeodomain-like_sf"/>
</dbReference>
<name>A0ABS9I0G0_9PSED</name>
<keyword evidence="3" id="KW-0804">Transcription</keyword>
<sequence length="336" mass="37865">MNSIIDERFKMPNAFWHGLKAIGLSPTSVLRQAGLPITLHIRDNSQVTTAQLFRLWQAIETLSEDPTVGIRFATSLQTALLPPSSLVAFYARDYRDGLARTARFKRMCAPERVDMRCEGDECSITVEWLHSRCAEPAALADVAFTSFVELGRQGTGERIVPKRIELMRSNMDDSAYQHYFGCSVRFGSSRNTLVLDSADLDRPFRTHNAELLEMLVPALASALQEQEACSSVSDEVKVVLKRSMASGRPDLAYVARELGTSERTLQRRITGEGNNFRRLTLEARQDMVRSLLLDSAIEINEVAYLVGFEDANSFYRAFRSWEGVTPAQWRFSRSSH</sequence>
<gene>
    <name evidence="5" type="ORF">L4G47_03610</name>
</gene>
<keyword evidence="1" id="KW-0805">Transcription regulation</keyword>
<dbReference type="InterPro" id="IPR032687">
    <property type="entry name" value="AraC-type_N"/>
</dbReference>
<proteinExistence type="predicted"/>
<dbReference type="InterPro" id="IPR018060">
    <property type="entry name" value="HTH_AraC"/>
</dbReference>
<organism evidence="5 6">
    <name type="scientific">Pseudomonas petrae</name>
    <dbReference type="NCBI Taxonomy" id="2912190"/>
    <lineage>
        <taxon>Bacteria</taxon>
        <taxon>Pseudomonadati</taxon>
        <taxon>Pseudomonadota</taxon>
        <taxon>Gammaproteobacteria</taxon>
        <taxon>Pseudomonadales</taxon>
        <taxon>Pseudomonadaceae</taxon>
        <taxon>Pseudomonas</taxon>
    </lineage>
</organism>
<dbReference type="Pfam" id="PF12625">
    <property type="entry name" value="Arabinose_bd"/>
    <property type="match status" value="1"/>
</dbReference>
<dbReference type="Proteomes" id="UP001162905">
    <property type="component" value="Unassembled WGS sequence"/>
</dbReference>
<evidence type="ECO:0000259" key="4">
    <source>
        <dbReference type="PROSITE" id="PS01124"/>
    </source>
</evidence>
<reference evidence="5" key="1">
    <citation type="submission" date="2022-01" db="EMBL/GenBank/DDBJ databases">
        <title>Pseudomonas sp. nov. isolated from Antarctic regolith.</title>
        <authorList>
            <person name="Novakova D."/>
            <person name="Sedlar K."/>
        </authorList>
    </citation>
    <scope>NUCLEOTIDE SEQUENCE</scope>
    <source>
        <strain evidence="5">P2647</strain>
    </source>
</reference>
<dbReference type="RefSeq" id="WP_237250582.1">
    <property type="nucleotide sequence ID" value="NZ_JAKJXE010000016.1"/>
</dbReference>
<accession>A0ABS9I0G0</accession>
<evidence type="ECO:0000256" key="3">
    <source>
        <dbReference type="ARBA" id="ARBA00023163"/>
    </source>
</evidence>
<protein>
    <submittedName>
        <fullName evidence="5">AraC family transcriptional regulator</fullName>
    </submittedName>
</protein>
<dbReference type="Gene3D" id="1.10.10.60">
    <property type="entry name" value="Homeodomain-like"/>
    <property type="match status" value="1"/>
</dbReference>
<evidence type="ECO:0000313" key="6">
    <source>
        <dbReference type="Proteomes" id="UP001162905"/>
    </source>
</evidence>
<dbReference type="SUPFAM" id="SSF46689">
    <property type="entry name" value="Homeodomain-like"/>
    <property type="match status" value="1"/>
</dbReference>
<dbReference type="EMBL" id="JAKJXH010000003">
    <property type="protein sequence ID" value="MCF7541305.1"/>
    <property type="molecule type" value="Genomic_DNA"/>
</dbReference>
<dbReference type="InterPro" id="IPR020449">
    <property type="entry name" value="Tscrpt_reg_AraC-type_HTH"/>
</dbReference>
<comment type="caution">
    <text evidence="5">The sequence shown here is derived from an EMBL/GenBank/DDBJ whole genome shotgun (WGS) entry which is preliminary data.</text>
</comment>
<dbReference type="PANTHER" id="PTHR47894">
    <property type="entry name" value="HTH-TYPE TRANSCRIPTIONAL REGULATOR GADX"/>
    <property type="match status" value="1"/>
</dbReference>
<dbReference type="PANTHER" id="PTHR47894:SF1">
    <property type="entry name" value="HTH-TYPE TRANSCRIPTIONAL REGULATOR VQSM"/>
    <property type="match status" value="1"/>
</dbReference>
<dbReference type="PROSITE" id="PS01124">
    <property type="entry name" value="HTH_ARAC_FAMILY_2"/>
    <property type="match status" value="1"/>
</dbReference>
<evidence type="ECO:0000313" key="5">
    <source>
        <dbReference type="EMBL" id="MCF7541305.1"/>
    </source>
</evidence>
<keyword evidence="2" id="KW-0238">DNA-binding</keyword>
<evidence type="ECO:0000256" key="1">
    <source>
        <dbReference type="ARBA" id="ARBA00023015"/>
    </source>
</evidence>
<dbReference type="Pfam" id="PF12833">
    <property type="entry name" value="HTH_18"/>
    <property type="match status" value="1"/>
</dbReference>
<evidence type="ECO:0000256" key="2">
    <source>
        <dbReference type="ARBA" id="ARBA00023125"/>
    </source>
</evidence>
<dbReference type="PRINTS" id="PR00032">
    <property type="entry name" value="HTHARAC"/>
</dbReference>
<dbReference type="SMART" id="SM00342">
    <property type="entry name" value="HTH_ARAC"/>
    <property type="match status" value="1"/>
</dbReference>